<dbReference type="EnsemblProtists" id="EOD26917">
    <property type="protein sequence ID" value="EOD26917"/>
    <property type="gene ID" value="EMIHUDRAFT_236350"/>
</dbReference>
<dbReference type="RefSeq" id="XP_005779346.1">
    <property type="nucleotide sequence ID" value="XM_005779289.1"/>
</dbReference>
<dbReference type="RefSeq" id="XP_005759489.1">
    <property type="nucleotide sequence ID" value="XM_005759432.1"/>
</dbReference>
<dbReference type="KEGG" id="ehx:EMIHUDRAFT_236350"/>
<protein>
    <submittedName>
        <fullName evidence="2">Uncharacterized protein</fullName>
    </submittedName>
</protein>
<dbReference type="GeneID" id="17253384"/>
<accession>A0A0D3JTT2</accession>
<feature type="region of interest" description="Disordered" evidence="1">
    <location>
        <begin position="196"/>
        <end position="226"/>
    </location>
</feature>
<dbReference type="KEGG" id="ehx:EMIHUDRAFT_198322"/>
<feature type="compositionally biased region" description="Low complexity" evidence="1">
    <location>
        <begin position="21"/>
        <end position="41"/>
    </location>
</feature>
<keyword evidence="3" id="KW-1185">Reference proteome</keyword>
<reference evidence="2" key="2">
    <citation type="submission" date="2024-10" db="UniProtKB">
        <authorList>
            <consortium name="EnsemblProtists"/>
        </authorList>
    </citation>
    <scope>IDENTIFICATION</scope>
</reference>
<dbReference type="HOGENOM" id="CLU_1055353_0_0_1"/>
<dbReference type="AlphaFoldDB" id="A0A0D3JTT2"/>
<feature type="region of interest" description="Disordered" evidence="1">
    <location>
        <begin position="1"/>
        <end position="41"/>
    </location>
</feature>
<dbReference type="PaxDb" id="2903-EOD07060"/>
<dbReference type="Proteomes" id="UP000013827">
    <property type="component" value="Unassembled WGS sequence"/>
</dbReference>
<dbReference type="EnsemblProtists" id="EOD07060">
    <property type="protein sequence ID" value="EOD07060"/>
    <property type="gene ID" value="EMIHUDRAFT_198322"/>
</dbReference>
<name>A0A0D3JTT2_EMIH1</name>
<dbReference type="GeneID" id="17272462"/>
<evidence type="ECO:0000313" key="2">
    <source>
        <dbReference type="EnsemblProtists" id="EOD26917"/>
    </source>
</evidence>
<proteinExistence type="predicted"/>
<evidence type="ECO:0000256" key="1">
    <source>
        <dbReference type="SAM" id="MobiDB-lite"/>
    </source>
</evidence>
<reference evidence="3" key="1">
    <citation type="journal article" date="2013" name="Nature">
        <title>Pan genome of the phytoplankton Emiliania underpins its global distribution.</title>
        <authorList>
            <person name="Read B.A."/>
            <person name="Kegel J."/>
            <person name="Klute M.J."/>
            <person name="Kuo A."/>
            <person name="Lefebvre S.C."/>
            <person name="Maumus F."/>
            <person name="Mayer C."/>
            <person name="Miller J."/>
            <person name="Monier A."/>
            <person name="Salamov A."/>
            <person name="Young J."/>
            <person name="Aguilar M."/>
            <person name="Claverie J.M."/>
            <person name="Frickenhaus S."/>
            <person name="Gonzalez K."/>
            <person name="Herman E.K."/>
            <person name="Lin Y.C."/>
            <person name="Napier J."/>
            <person name="Ogata H."/>
            <person name="Sarno A.F."/>
            <person name="Shmutz J."/>
            <person name="Schroeder D."/>
            <person name="de Vargas C."/>
            <person name="Verret F."/>
            <person name="von Dassow P."/>
            <person name="Valentin K."/>
            <person name="Van de Peer Y."/>
            <person name="Wheeler G."/>
            <person name="Dacks J.B."/>
            <person name="Delwiche C.F."/>
            <person name="Dyhrman S.T."/>
            <person name="Glockner G."/>
            <person name="John U."/>
            <person name="Richards T."/>
            <person name="Worden A.Z."/>
            <person name="Zhang X."/>
            <person name="Grigoriev I.V."/>
            <person name="Allen A.E."/>
            <person name="Bidle K."/>
            <person name="Borodovsky M."/>
            <person name="Bowler C."/>
            <person name="Brownlee C."/>
            <person name="Cock J.M."/>
            <person name="Elias M."/>
            <person name="Gladyshev V.N."/>
            <person name="Groth M."/>
            <person name="Guda C."/>
            <person name="Hadaegh A."/>
            <person name="Iglesias-Rodriguez M.D."/>
            <person name="Jenkins J."/>
            <person name="Jones B.M."/>
            <person name="Lawson T."/>
            <person name="Leese F."/>
            <person name="Lindquist E."/>
            <person name="Lobanov A."/>
            <person name="Lomsadze A."/>
            <person name="Malik S.B."/>
            <person name="Marsh M.E."/>
            <person name="Mackinder L."/>
            <person name="Mock T."/>
            <person name="Mueller-Roeber B."/>
            <person name="Pagarete A."/>
            <person name="Parker M."/>
            <person name="Probert I."/>
            <person name="Quesneville H."/>
            <person name="Raines C."/>
            <person name="Rensing S.A."/>
            <person name="Riano-Pachon D.M."/>
            <person name="Richier S."/>
            <person name="Rokitta S."/>
            <person name="Shiraiwa Y."/>
            <person name="Soanes D.M."/>
            <person name="van der Giezen M."/>
            <person name="Wahlund T.M."/>
            <person name="Williams B."/>
            <person name="Wilson W."/>
            <person name="Wolfe G."/>
            <person name="Wurch L.L."/>
        </authorList>
    </citation>
    <scope>NUCLEOTIDE SEQUENCE</scope>
</reference>
<evidence type="ECO:0000313" key="3">
    <source>
        <dbReference type="Proteomes" id="UP000013827"/>
    </source>
</evidence>
<organism evidence="2 3">
    <name type="scientific">Emiliania huxleyi (strain CCMP1516)</name>
    <dbReference type="NCBI Taxonomy" id="280463"/>
    <lineage>
        <taxon>Eukaryota</taxon>
        <taxon>Haptista</taxon>
        <taxon>Haptophyta</taxon>
        <taxon>Prymnesiophyceae</taxon>
        <taxon>Isochrysidales</taxon>
        <taxon>Noelaerhabdaceae</taxon>
        <taxon>Emiliania</taxon>
    </lineage>
</organism>
<sequence length="264" mass="28009">MLWQQHVGFTDPAEPPLLYDSSSSSSAVSSQSSAAGRAAASHASARQEMVAVAEAEERAASMPDAARETRLKVSHGSALFRIDNAGIELVGADSEPAKLHRRRRVIFPGGGEQALTLLTLQPPTAEVSLGELLRSPLPPPFDLLLSVPVYVRASGALLPQTGEELEAIFARLALRAKQKRAAPKAGVDLSGPCVEAAPVASRDPNDPRSNRPWTVEGGHLQDSKGGHLDRLDLLAEVAAKRPEGGAQQPSPFNWLQTAITSMQL</sequence>